<dbReference type="VEuPathDB" id="FungiDB:AeMF1_015758"/>
<evidence type="ECO:0000259" key="8">
    <source>
        <dbReference type="PROSITE" id="PS50023"/>
    </source>
</evidence>
<dbReference type="GO" id="GO:0046872">
    <property type="term" value="F:metal ion binding"/>
    <property type="evidence" value="ECO:0007669"/>
    <property type="project" value="UniProtKB-KW"/>
</dbReference>
<gene>
    <name evidence="9" type="ORF">Ae201684_006602</name>
</gene>
<feature type="region of interest" description="Disordered" evidence="7">
    <location>
        <begin position="101"/>
        <end position="163"/>
    </location>
</feature>
<evidence type="ECO:0000256" key="7">
    <source>
        <dbReference type="SAM" id="MobiDB-lite"/>
    </source>
</evidence>
<keyword evidence="6" id="KW-0440">LIM domain</keyword>
<evidence type="ECO:0000313" key="10">
    <source>
        <dbReference type="Proteomes" id="UP000481153"/>
    </source>
</evidence>
<dbReference type="Gene3D" id="2.10.110.10">
    <property type="entry name" value="Cysteine Rich Protein"/>
    <property type="match status" value="2"/>
</dbReference>
<keyword evidence="2 6" id="KW-0479">Metal-binding</keyword>
<dbReference type="PANTHER" id="PTHR24215">
    <property type="entry name" value="RHO-GTPASE-ACTIVATING PROTEIN LRG1"/>
    <property type="match status" value="1"/>
</dbReference>
<evidence type="ECO:0000256" key="4">
    <source>
        <dbReference type="ARBA" id="ARBA00022833"/>
    </source>
</evidence>
<comment type="subcellular location">
    <subcellularLocation>
        <location evidence="1">Nucleus</location>
    </subcellularLocation>
</comment>
<organism evidence="9 10">
    <name type="scientific">Aphanomyces euteiches</name>
    <dbReference type="NCBI Taxonomy" id="100861"/>
    <lineage>
        <taxon>Eukaryota</taxon>
        <taxon>Sar</taxon>
        <taxon>Stramenopiles</taxon>
        <taxon>Oomycota</taxon>
        <taxon>Saprolegniomycetes</taxon>
        <taxon>Saprolegniales</taxon>
        <taxon>Verrucalvaceae</taxon>
        <taxon>Aphanomyces</taxon>
    </lineage>
</organism>
<dbReference type="PANTHER" id="PTHR24215:SF10">
    <property type="entry name" value="RHO-GTPASE-ACTIVATING PROTEIN LRG1"/>
    <property type="match status" value="1"/>
</dbReference>
<evidence type="ECO:0000256" key="6">
    <source>
        <dbReference type="PROSITE-ProRule" id="PRU00125"/>
    </source>
</evidence>
<keyword evidence="4 6" id="KW-0862">Zinc</keyword>
<reference evidence="9 10" key="1">
    <citation type="submission" date="2019-07" db="EMBL/GenBank/DDBJ databases">
        <title>Genomics analysis of Aphanomyces spp. identifies a new class of oomycete effector associated with host adaptation.</title>
        <authorList>
            <person name="Gaulin E."/>
        </authorList>
    </citation>
    <scope>NUCLEOTIDE SEQUENCE [LARGE SCALE GENOMIC DNA]</scope>
    <source>
        <strain evidence="9 10">ATCC 201684</strain>
    </source>
</reference>
<evidence type="ECO:0000256" key="3">
    <source>
        <dbReference type="ARBA" id="ARBA00022737"/>
    </source>
</evidence>
<dbReference type="PROSITE" id="PS00478">
    <property type="entry name" value="LIM_DOMAIN_1"/>
    <property type="match status" value="2"/>
</dbReference>
<evidence type="ECO:0000256" key="5">
    <source>
        <dbReference type="ARBA" id="ARBA00023242"/>
    </source>
</evidence>
<evidence type="ECO:0000256" key="2">
    <source>
        <dbReference type="ARBA" id="ARBA00022723"/>
    </source>
</evidence>
<feature type="domain" description="LIM zinc-binding" evidence="8">
    <location>
        <begin position="177"/>
        <end position="238"/>
    </location>
</feature>
<evidence type="ECO:0000313" key="9">
    <source>
        <dbReference type="EMBL" id="KAF0737440.1"/>
    </source>
</evidence>
<dbReference type="PROSITE" id="PS50023">
    <property type="entry name" value="LIM_DOMAIN_2"/>
    <property type="match status" value="2"/>
</dbReference>
<dbReference type="OrthoDB" id="6129702at2759"/>
<dbReference type="SUPFAM" id="SSF57716">
    <property type="entry name" value="Glucocorticoid receptor-like (DNA-binding domain)"/>
    <property type="match status" value="3"/>
</dbReference>
<dbReference type="GO" id="GO:0030036">
    <property type="term" value="P:actin cytoskeleton organization"/>
    <property type="evidence" value="ECO:0007669"/>
    <property type="project" value="TreeGrafter"/>
</dbReference>
<dbReference type="InterPro" id="IPR001781">
    <property type="entry name" value="Znf_LIM"/>
</dbReference>
<dbReference type="SMART" id="SM00132">
    <property type="entry name" value="LIM"/>
    <property type="match status" value="2"/>
</dbReference>
<dbReference type="GO" id="GO:0005737">
    <property type="term" value="C:cytoplasm"/>
    <property type="evidence" value="ECO:0007669"/>
    <property type="project" value="TreeGrafter"/>
</dbReference>
<protein>
    <recommendedName>
        <fullName evidence="8">LIM zinc-binding domain-containing protein</fullName>
    </recommendedName>
</protein>
<keyword evidence="10" id="KW-1185">Reference proteome</keyword>
<dbReference type="Pfam" id="PF00412">
    <property type="entry name" value="LIM"/>
    <property type="match status" value="2"/>
</dbReference>
<name>A0A6G0XBH4_9STRA</name>
<comment type="caution">
    <text evidence="9">The sequence shown here is derived from an EMBL/GenBank/DDBJ whole genome shotgun (WGS) entry which is preliminary data.</text>
</comment>
<accession>A0A6G0XBH4</accession>
<dbReference type="AlphaFoldDB" id="A0A6G0XBH4"/>
<evidence type="ECO:0000256" key="1">
    <source>
        <dbReference type="ARBA" id="ARBA00004123"/>
    </source>
</evidence>
<feature type="compositionally biased region" description="Low complexity" evidence="7">
    <location>
        <begin position="134"/>
        <end position="152"/>
    </location>
</feature>
<sequence length="251" mass="27812">MPNCAACSKAVYYNDPKVNGKASHLYHKSCFKCSQCACQLTLNTFAYHGDTLLCKTHYMTYFRTTNSYGGEDKFKKQKDDVVSSSVVKEIAAVITPRAAAPAPPTRLEIPPQDIQDKPTKVSPLRESLSSNPFLRSDSNRSLRSNSNSSSLSEDGKRISPNNGAPKVKRIFAFGGSPKCAACSKSVYANDAKTQLEGKSFHQMCFKCVTCSTQLNLNNFTYAGDQLRCKVHYMKHFHENNGYAGGEQFKQK</sequence>
<dbReference type="EMBL" id="VJMJ01000084">
    <property type="protein sequence ID" value="KAF0737440.1"/>
    <property type="molecule type" value="Genomic_DNA"/>
</dbReference>
<proteinExistence type="predicted"/>
<keyword evidence="3" id="KW-0677">Repeat</keyword>
<dbReference type="GO" id="GO:0005634">
    <property type="term" value="C:nucleus"/>
    <property type="evidence" value="ECO:0007669"/>
    <property type="project" value="UniProtKB-SubCell"/>
</dbReference>
<dbReference type="Proteomes" id="UP000481153">
    <property type="component" value="Unassembled WGS sequence"/>
</dbReference>
<feature type="domain" description="LIM zinc-binding" evidence="8">
    <location>
        <begin position="2"/>
        <end position="64"/>
    </location>
</feature>
<keyword evidence="5" id="KW-0539">Nucleus</keyword>